<sequence length="79" mass="8463">MTESVVDSIYGAKMASTESLIALAAEGSDFARQELRHRLPNHVDELLRIYLAAYPGAGQSDAAVAALEEIKRTVGTSND</sequence>
<reference evidence="1 2" key="1">
    <citation type="journal article" date="2014" name="Microbiology">
        <title>Unravelling the complete genome sequence of Advenella mimigardefordensis strain DPN7T and novel insights in the catabolism of the xenobiotic polythioester precursor 3,3'-dithiodipropionate.</title>
        <authorList>
            <person name="Wubbeler J.H."/>
            <person name="Hiessl S."/>
            <person name="Schuldes J."/>
            <person name="Thurmer A."/>
            <person name="Daniel R."/>
            <person name="Steinbuchel A."/>
        </authorList>
    </citation>
    <scope>NUCLEOTIDE SEQUENCE [LARGE SCALE GENOMIC DNA]</scope>
    <source>
        <strain evidence="2">DSM 17166 / LMG 22922 / DPN7</strain>
    </source>
</reference>
<keyword evidence="2" id="KW-1185">Reference proteome</keyword>
<dbReference type="HOGENOM" id="CLU_2598199_0_0_4"/>
<dbReference type="PATRIC" id="fig|1247726.3.peg.844"/>
<dbReference type="RefSeq" id="WP_025371483.1">
    <property type="nucleotide sequence ID" value="NZ_CP003915.1"/>
</dbReference>
<accession>W0PCW3</accession>
<name>W0PCW3_ADVMD</name>
<dbReference type="STRING" id="1247726.MIM_c07790"/>
<organism evidence="1 2">
    <name type="scientific">Advenella mimigardefordensis (strain DSM 17166 / LMG 22922 / DPN7)</name>
    <dbReference type="NCBI Taxonomy" id="1247726"/>
    <lineage>
        <taxon>Bacteria</taxon>
        <taxon>Pseudomonadati</taxon>
        <taxon>Pseudomonadota</taxon>
        <taxon>Betaproteobacteria</taxon>
        <taxon>Burkholderiales</taxon>
        <taxon>Alcaligenaceae</taxon>
    </lineage>
</organism>
<dbReference type="Proteomes" id="UP000019095">
    <property type="component" value="Chromosome"/>
</dbReference>
<gene>
    <name evidence="1" type="ORF">MIM_c07790</name>
</gene>
<proteinExistence type="predicted"/>
<dbReference type="EMBL" id="CP003915">
    <property type="protein sequence ID" value="AHG62878.1"/>
    <property type="molecule type" value="Genomic_DNA"/>
</dbReference>
<dbReference type="KEGG" id="amim:MIM_c07790"/>
<dbReference type="AlphaFoldDB" id="W0PCW3"/>
<evidence type="ECO:0000313" key="1">
    <source>
        <dbReference type="EMBL" id="AHG62878.1"/>
    </source>
</evidence>
<evidence type="ECO:0000313" key="2">
    <source>
        <dbReference type="Proteomes" id="UP000019095"/>
    </source>
</evidence>
<protein>
    <submittedName>
        <fullName evidence="1">Uncharacterized protein</fullName>
    </submittedName>
</protein>